<feature type="transmembrane region" description="Helical" evidence="6">
    <location>
        <begin position="105"/>
        <end position="124"/>
    </location>
</feature>
<proteinExistence type="predicted"/>
<sequence>MSRSVQVSALDSRPDFIRELLNVFDNNEQAALAQNDYRRGSPTFQSLSIGCFYALALATTMSNWLFGSARGWAVFLYFAIPLPMPASESPTLIHEIDGLHQFPEWALLIVVGIHVGAAIIHLLVYRDRVMQRMWLSSQTMTRLSFGLLSSFAASISRASTWMVSSRSCAVSKIFPLSARSLLLS</sequence>
<keyword evidence="4 6" id="KW-1133">Transmembrane helix</keyword>
<dbReference type="AlphaFoldDB" id="A0A090MHE0"/>
<evidence type="ECO:0000256" key="4">
    <source>
        <dbReference type="ARBA" id="ARBA00022989"/>
    </source>
</evidence>
<evidence type="ECO:0000256" key="5">
    <source>
        <dbReference type="ARBA" id="ARBA00023136"/>
    </source>
</evidence>
<gene>
    <name evidence="8" type="ORF">BN961_00377</name>
</gene>
<evidence type="ECO:0000259" key="7">
    <source>
        <dbReference type="Pfam" id="PF01292"/>
    </source>
</evidence>
<keyword evidence="9" id="KW-1185">Reference proteome</keyword>
<keyword evidence="5 6" id="KW-0472">Membrane</keyword>
<keyword evidence="2" id="KW-1003">Cell membrane</keyword>
<evidence type="ECO:0000313" key="8">
    <source>
        <dbReference type="EMBL" id="CEG06996.1"/>
    </source>
</evidence>
<dbReference type="SUPFAM" id="SSF81342">
    <property type="entry name" value="Transmembrane di-heme cytochromes"/>
    <property type="match status" value="1"/>
</dbReference>
<comment type="caution">
    <text evidence="8">The sequence shown here is derived from an EMBL/GenBank/DDBJ whole genome shotgun (WGS) entry which is preliminary data.</text>
</comment>
<name>A0A090MHE0_AFIFE</name>
<dbReference type="EMBL" id="CCAZ020000001">
    <property type="protein sequence ID" value="CEG06996.1"/>
    <property type="molecule type" value="Genomic_DNA"/>
</dbReference>
<evidence type="ECO:0000313" key="9">
    <source>
        <dbReference type="Proteomes" id="UP000035762"/>
    </source>
</evidence>
<evidence type="ECO:0000256" key="6">
    <source>
        <dbReference type="SAM" id="Phobius"/>
    </source>
</evidence>
<feature type="transmembrane region" description="Helical" evidence="6">
    <location>
        <begin position="47"/>
        <end position="66"/>
    </location>
</feature>
<organism evidence="8 9">
    <name type="scientific">Afipia felis</name>
    <name type="common">Cat scratch disease bacillus</name>
    <dbReference type="NCBI Taxonomy" id="1035"/>
    <lineage>
        <taxon>Bacteria</taxon>
        <taxon>Pseudomonadati</taxon>
        <taxon>Pseudomonadota</taxon>
        <taxon>Alphaproteobacteria</taxon>
        <taxon>Hyphomicrobiales</taxon>
        <taxon>Nitrobacteraceae</taxon>
        <taxon>Afipia</taxon>
    </lineage>
</organism>
<dbReference type="InterPro" id="IPR016174">
    <property type="entry name" value="Di-haem_cyt_TM"/>
</dbReference>
<protein>
    <submittedName>
        <fullName evidence="8">Prokaryotic cytochrome b561</fullName>
    </submittedName>
</protein>
<dbReference type="OrthoDB" id="1247465at2"/>
<dbReference type="GO" id="GO:0022904">
    <property type="term" value="P:respiratory electron transport chain"/>
    <property type="evidence" value="ECO:0007669"/>
    <property type="project" value="InterPro"/>
</dbReference>
<keyword evidence="3 6" id="KW-0812">Transmembrane</keyword>
<dbReference type="RefSeq" id="WP_053083912.1">
    <property type="nucleotide sequence ID" value="NZ_CCAZ020000001.1"/>
</dbReference>
<dbReference type="GO" id="GO:0005886">
    <property type="term" value="C:plasma membrane"/>
    <property type="evidence" value="ECO:0007669"/>
    <property type="project" value="UniProtKB-SubCell"/>
</dbReference>
<dbReference type="STRING" id="1035.BN961_00377"/>
<dbReference type="GO" id="GO:0009055">
    <property type="term" value="F:electron transfer activity"/>
    <property type="evidence" value="ECO:0007669"/>
    <property type="project" value="InterPro"/>
</dbReference>
<accession>A0A090MHE0</accession>
<evidence type="ECO:0000256" key="3">
    <source>
        <dbReference type="ARBA" id="ARBA00022692"/>
    </source>
</evidence>
<dbReference type="InterPro" id="IPR011577">
    <property type="entry name" value="Cyt_b561_bac/Ni-Hgenase"/>
</dbReference>
<evidence type="ECO:0000256" key="2">
    <source>
        <dbReference type="ARBA" id="ARBA00022475"/>
    </source>
</evidence>
<dbReference type="Proteomes" id="UP000035762">
    <property type="component" value="Unassembled WGS sequence"/>
</dbReference>
<reference evidence="8 9" key="1">
    <citation type="journal article" date="2014" name="Genome Announc.">
        <title>Genome Sequence of Afipia felis Strain 76713, Isolated in Hospital Water Using an Amoeba Co-Culture Procedure.</title>
        <authorList>
            <person name="Benamar S."/>
            <person name="La Scola B."/>
            <person name="Croce O."/>
        </authorList>
    </citation>
    <scope>NUCLEOTIDE SEQUENCE [LARGE SCALE GENOMIC DNA]</scope>
    <source>
        <strain evidence="8 9">76713</strain>
    </source>
</reference>
<evidence type="ECO:0000256" key="1">
    <source>
        <dbReference type="ARBA" id="ARBA00004651"/>
    </source>
</evidence>
<feature type="domain" description="Cytochrome b561 bacterial/Ni-hydrogenase" evidence="7">
    <location>
        <begin position="12"/>
        <end position="134"/>
    </location>
</feature>
<comment type="subcellular location">
    <subcellularLocation>
        <location evidence="1">Cell membrane</location>
        <topology evidence="1">Multi-pass membrane protein</topology>
    </subcellularLocation>
</comment>
<dbReference type="Pfam" id="PF01292">
    <property type="entry name" value="Ni_hydr_CYTB"/>
    <property type="match status" value="1"/>
</dbReference>